<evidence type="ECO:0000313" key="1">
    <source>
        <dbReference type="EMBL" id="VVD04840.1"/>
    </source>
</evidence>
<keyword evidence="2" id="KW-1185">Reference proteome</keyword>
<protein>
    <submittedName>
        <fullName evidence="1">Uncharacterized protein</fullName>
    </submittedName>
</protein>
<dbReference type="Proteomes" id="UP000324832">
    <property type="component" value="Unassembled WGS sequence"/>
</dbReference>
<accession>A0A5E4R682</accession>
<evidence type="ECO:0000313" key="2">
    <source>
        <dbReference type="Proteomes" id="UP000324832"/>
    </source>
</evidence>
<dbReference type="EMBL" id="FZQP02006904">
    <property type="protein sequence ID" value="VVD04840.1"/>
    <property type="molecule type" value="Genomic_DNA"/>
</dbReference>
<reference evidence="1 2" key="1">
    <citation type="submission" date="2017-07" db="EMBL/GenBank/DDBJ databases">
        <authorList>
            <person name="Talla V."/>
            <person name="Backstrom N."/>
        </authorList>
    </citation>
    <scope>NUCLEOTIDE SEQUENCE [LARGE SCALE GENOMIC DNA]</scope>
</reference>
<name>A0A5E4R682_9NEOP</name>
<proteinExistence type="predicted"/>
<dbReference type="AlphaFoldDB" id="A0A5E4R682"/>
<gene>
    <name evidence="1" type="ORF">LSINAPIS_LOCUS14514</name>
</gene>
<organism evidence="1 2">
    <name type="scientific">Leptidea sinapis</name>
    <dbReference type="NCBI Taxonomy" id="189913"/>
    <lineage>
        <taxon>Eukaryota</taxon>
        <taxon>Metazoa</taxon>
        <taxon>Ecdysozoa</taxon>
        <taxon>Arthropoda</taxon>
        <taxon>Hexapoda</taxon>
        <taxon>Insecta</taxon>
        <taxon>Pterygota</taxon>
        <taxon>Neoptera</taxon>
        <taxon>Endopterygota</taxon>
        <taxon>Lepidoptera</taxon>
        <taxon>Glossata</taxon>
        <taxon>Ditrysia</taxon>
        <taxon>Papilionoidea</taxon>
        <taxon>Pieridae</taxon>
        <taxon>Dismorphiinae</taxon>
        <taxon>Leptidea</taxon>
    </lineage>
</organism>
<sequence length="99" mass="11440">MDTKMVELKDMLKVVKVRKLPVSAFKRNGMQDQEHSKLMGSTNFLMRCPRDVLIEFDVCSKPVKICDPVKVPTYASEDLNPKRYKKRPIKVALEDVLDD</sequence>